<accession>A0ABW5GU24</accession>
<evidence type="ECO:0000256" key="2">
    <source>
        <dbReference type="SAM" id="Phobius"/>
    </source>
</evidence>
<feature type="compositionally biased region" description="Basic and acidic residues" evidence="1">
    <location>
        <begin position="107"/>
        <end position="122"/>
    </location>
</feature>
<protein>
    <submittedName>
        <fullName evidence="3">Uncharacterized protein</fullName>
    </submittedName>
</protein>
<evidence type="ECO:0000256" key="1">
    <source>
        <dbReference type="SAM" id="MobiDB-lite"/>
    </source>
</evidence>
<dbReference type="RefSeq" id="WP_345404988.1">
    <property type="nucleotide sequence ID" value="NZ_BAABHG010000017.1"/>
</dbReference>
<evidence type="ECO:0000313" key="3">
    <source>
        <dbReference type="EMBL" id="MFD2464314.1"/>
    </source>
</evidence>
<sequence length="143" mass="15742">MNPVGGYLVVLGGLLLLYGLAALVIRRYARDTGRHADADGVSVQAIRARVQRERFHEQLTGADTEVLPVTPEPAGADEPPTEPLSLPKRARRYVQPTPYPRTPVKRPSLELKRRVLEGLEHLDEPDEQPGQELPESDLPPGDG</sequence>
<keyword evidence="4" id="KW-1185">Reference proteome</keyword>
<proteinExistence type="predicted"/>
<keyword evidence="2" id="KW-1133">Transmembrane helix</keyword>
<name>A0ABW5GU24_9PSEU</name>
<comment type="caution">
    <text evidence="3">The sequence shown here is derived from an EMBL/GenBank/DDBJ whole genome shotgun (WGS) entry which is preliminary data.</text>
</comment>
<gene>
    <name evidence="3" type="ORF">ACFSYJ_37250</name>
</gene>
<keyword evidence="2" id="KW-0812">Transmembrane</keyword>
<reference evidence="4" key="1">
    <citation type="journal article" date="2019" name="Int. J. Syst. Evol. Microbiol.">
        <title>The Global Catalogue of Microorganisms (GCM) 10K type strain sequencing project: providing services to taxonomists for standard genome sequencing and annotation.</title>
        <authorList>
            <consortium name="The Broad Institute Genomics Platform"/>
            <consortium name="The Broad Institute Genome Sequencing Center for Infectious Disease"/>
            <person name="Wu L."/>
            <person name="Ma J."/>
        </authorList>
    </citation>
    <scope>NUCLEOTIDE SEQUENCE [LARGE SCALE GENOMIC DNA]</scope>
    <source>
        <strain evidence="4">CGMCC 4.7643</strain>
    </source>
</reference>
<evidence type="ECO:0000313" key="4">
    <source>
        <dbReference type="Proteomes" id="UP001597419"/>
    </source>
</evidence>
<keyword evidence="2" id="KW-0472">Membrane</keyword>
<feature type="transmembrane region" description="Helical" evidence="2">
    <location>
        <begin position="6"/>
        <end position="25"/>
    </location>
</feature>
<dbReference type="EMBL" id="JBHUKU010000025">
    <property type="protein sequence ID" value="MFD2464314.1"/>
    <property type="molecule type" value="Genomic_DNA"/>
</dbReference>
<dbReference type="Proteomes" id="UP001597419">
    <property type="component" value="Unassembled WGS sequence"/>
</dbReference>
<feature type="region of interest" description="Disordered" evidence="1">
    <location>
        <begin position="55"/>
        <end position="143"/>
    </location>
</feature>
<organism evidence="3 4">
    <name type="scientific">Amycolatopsis samaneae</name>
    <dbReference type="NCBI Taxonomy" id="664691"/>
    <lineage>
        <taxon>Bacteria</taxon>
        <taxon>Bacillati</taxon>
        <taxon>Actinomycetota</taxon>
        <taxon>Actinomycetes</taxon>
        <taxon>Pseudonocardiales</taxon>
        <taxon>Pseudonocardiaceae</taxon>
        <taxon>Amycolatopsis</taxon>
    </lineage>
</organism>